<dbReference type="AlphaFoldDB" id="A0A0E3WYW1"/>
<dbReference type="EMBL" id="CP009518">
    <property type="protein sequence ID" value="AKB84514.1"/>
    <property type="molecule type" value="Genomic_DNA"/>
</dbReference>
<evidence type="ECO:0000313" key="2">
    <source>
        <dbReference type="EMBL" id="AKB84514.1"/>
    </source>
</evidence>
<sequence>MNKKQDGLPENLLEGDRQSGAKDSLKKSSVTSIDESSEEGEPPEKTILISFVDNFMGLKKNSGVVNQSVAPEIQIEKFSSKYFLVSTRPYIQTSRTTHKVLEVVKPQHKLTKEDFQTQNFRASIIKNLRIDRIPILQIKNIQPEQQLEGNKDFKVTTVQDLNSDRITHKVTHFAESKSGSQNQKGYIYLEEKDPVFIWGGGSPHGSDRPKFIVHLDHGNVPSLQFLQVLLRDTYKEIEGGEPGAQSVEFVANEPRIPTVQKNIVTLDLTDGDWNPSIRNNKPVIERNGIDIVPKLREVASNLYTGQLGYFILNVPKKWEHPIRRKDFFAQLVERLSSSKITTGKGKTETFVDKVKSSPILLVDTYFSNENDFFRKVSKYFSLTASKKFSSIGQIEAVKEKILKKNDWKRIALTKRHENESYEHYFWKALIVEGLARKLWLENEEGFTDFEDFLKKKVIRDGIIKTEVAINGGIIPDIEIDTSEKLVIDGLNSFVEIENNGHLLNIPAFVEFETGISEGAYNFRKIRNTLEKYLDKGLPHETYIYIVVPSRLLFRGKKRANMIIQLVNSWKELNEGYNVEIFTPVIGSGTCSKLVPAKKFINSIYEDNKE</sequence>
<reference evidence="2 3" key="1">
    <citation type="submission" date="2014-07" db="EMBL/GenBank/DDBJ databases">
        <title>Methanogenic archaea and the global carbon cycle.</title>
        <authorList>
            <person name="Henriksen J.R."/>
            <person name="Luke J."/>
            <person name="Reinhart S."/>
            <person name="Benedict M.N."/>
            <person name="Youngblut N.D."/>
            <person name="Metcalf M.E."/>
            <person name="Whitaker R.J."/>
            <person name="Metcalf W.W."/>
        </authorList>
    </citation>
    <scope>NUCLEOTIDE SEQUENCE [LARGE SCALE GENOMIC DNA]</scope>
    <source>
        <strain evidence="2 3">MM1</strain>
    </source>
</reference>
<keyword evidence="3" id="KW-1185">Reference proteome</keyword>
<evidence type="ECO:0000313" key="3">
    <source>
        <dbReference type="Proteomes" id="UP000033048"/>
    </source>
</evidence>
<protein>
    <submittedName>
        <fullName evidence="2">Uncharacterized protein</fullName>
    </submittedName>
</protein>
<dbReference type="RefSeq" id="WP_048204713.1">
    <property type="nucleotide sequence ID" value="NZ_CP009518.1"/>
</dbReference>
<gene>
    <name evidence="2" type="ORF">MCMEM_0461</name>
</gene>
<dbReference type="GeneID" id="24892954"/>
<accession>A0A0E3WYW1</accession>
<organism evidence="2 3">
    <name type="scientific">Methanococcoides methylutens MM1</name>
    <dbReference type="NCBI Taxonomy" id="1434104"/>
    <lineage>
        <taxon>Archaea</taxon>
        <taxon>Methanobacteriati</taxon>
        <taxon>Methanobacteriota</taxon>
        <taxon>Stenosarchaea group</taxon>
        <taxon>Methanomicrobia</taxon>
        <taxon>Methanosarcinales</taxon>
        <taxon>Methanosarcinaceae</taxon>
        <taxon>Methanococcoides</taxon>
    </lineage>
</organism>
<dbReference type="KEGG" id="mmet:MCMEM_0461"/>
<dbReference type="STRING" id="1434104.MCMEM_0461"/>
<feature type="region of interest" description="Disordered" evidence="1">
    <location>
        <begin position="1"/>
        <end position="42"/>
    </location>
</feature>
<dbReference type="OrthoDB" id="385744at2157"/>
<dbReference type="HOGENOM" id="CLU_448078_0_0_2"/>
<feature type="compositionally biased region" description="Basic and acidic residues" evidence="1">
    <location>
        <begin position="14"/>
        <end position="26"/>
    </location>
</feature>
<evidence type="ECO:0000256" key="1">
    <source>
        <dbReference type="SAM" id="MobiDB-lite"/>
    </source>
</evidence>
<dbReference type="Proteomes" id="UP000033048">
    <property type="component" value="Chromosome"/>
</dbReference>
<name>A0A0E3WYW1_METMT</name>
<proteinExistence type="predicted"/>